<sequence length="960" mass="102815">MHLNKLGGAIAGVLYGGALLGLTAMPAQAQESSDEVTALDRIQVTGSRIKRVDIETSQPVFVMERKDLQATGLTQVGDILQDLAVAGASLNQVFNNGGNGSTSIDLREVGPQSTLVLVNGRRYAPDGRALSGQVDLNSIPTSMIERIEILKDGASTIYGSDAIAGVINIITINSFDGMQANAYFGEASEGDGRTEAYDFTAGSSSDNTSIVVSLSYQKNEPIFAGDRAISAVPQFGADFCASSTSPNGRFGLAGRSGTFTLTDPSPTGPGVVQNPNNIRPFSIPGDCYNFAPDNYLLTPQERRAAYGQLRHNLTDDISFRSEFVYNNRLSEQLLAAIPVTFASSGLFGTGAVQFDVSPDSYYNPFGVATTRVQRRLNETGGRSFSQDVDVWHYAGGFEGGFQLADRFFSWDVGYTFSQNRGITTTGGQVNLANVANAVGPSFQDAQGNLMCGTPGAPIQGCVPLNVFGGEGSITPEMLNYITVTLKDTNQYKRIGYTANITGDLFDMQGGTAAFAAGYEYRDESGFDLPDAFTASGLSSGNIRQPTNGGFKVDEAYVELVAPVFAGLPMADALELSLASRYSDYSTFGDTTNSKFGIKWKPIEDLVVRGNWSEGFRAPSISDLFTGNSDSFQTINDPCTGAGQATTNRFDGLTAEQQARCISLGASASGAEQASGQIRTTVGGNPNLTPEEATSKTFGFVYSPSDWLEGFDVSLDWWNIEIDNVVTQFGGQVILDACILGGSTRQCGLVTRLPSTGAVVGIIDTNANGAGREIEGYDLTANYRFSSSVGDFVFTWDTSYLSKDTIVLESGIPNNPLVFSQVGNYYGAGGMFNRIKSNLTMNWSMENFGATWGVRYRSHLEEDCTGAVDPDTQCSNPNGIFNQDGLAFNGLERIPTNLLGGTTYHDLQLRWSAPWNGVISGGVKNLFDKDPPVSISVANNSFDPAYDVPGRYYYLSYSQTF</sequence>
<evidence type="ECO:0000256" key="10">
    <source>
        <dbReference type="SAM" id="SignalP"/>
    </source>
</evidence>
<evidence type="ECO:0000313" key="13">
    <source>
        <dbReference type="EMBL" id="MBD8528175.1"/>
    </source>
</evidence>
<keyword evidence="5 9" id="KW-0798">TonB box</keyword>
<evidence type="ECO:0000256" key="7">
    <source>
        <dbReference type="ARBA" id="ARBA00023237"/>
    </source>
</evidence>
<dbReference type="Proteomes" id="UP000613768">
    <property type="component" value="Unassembled WGS sequence"/>
</dbReference>
<evidence type="ECO:0000256" key="6">
    <source>
        <dbReference type="ARBA" id="ARBA00023136"/>
    </source>
</evidence>
<dbReference type="InterPro" id="IPR036942">
    <property type="entry name" value="Beta-barrel_TonB_sf"/>
</dbReference>
<dbReference type="EMBL" id="JACYTR010000091">
    <property type="protein sequence ID" value="MBD8528175.1"/>
    <property type="molecule type" value="Genomic_DNA"/>
</dbReference>
<evidence type="ECO:0000256" key="9">
    <source>
        <dbReference type="RuleBase" id="RU003357"/>
    </source>
</evidence>
<keyword evidence="2 8" id="KW-0813">Transport</keyword>
<keyword evidence="3 8" id="KW-1134">Transmembrane beta strand</keyword>
<keyword evidence="14" id="KW-1185">Reference proteome</keyword>
<dbReference type="PANTHER" id="PTHR47234:SF2">
    <property type="entry name" value="TONB-DEPENDENT RECEPTOR"/>
    <property type="match status" value="1"/>
</dbReference>
<organism evidence="13 14">
    <name type="scientific">Pseudomarimonas arenosa</name>
    <dbReference type="NCBI Taxonomy" id="2774145"/>
    <lineage>
        <taxon>Bacteria</taxon>
        <taxon>Pseudomonadati</taxon>
        <taxon>Pseudomonadota</taxon>
        <taxon>Gammaproteobacteria</taxon>
        <taxon>Lysobacterales</taxon>
        <taxon>Lysobacteraceae</taxon>
        <taxon>Pseudomarimonas</taxon>
    </lineage>
</organism>
<name>A0AAW3ZTR2_9GAMM</name>
<feature type="domain" description="TonB-dependent receptor-like beta-barrel" evidence="11">
    <location>
        <begin position="350"/>
        <end position="925"/>
    </location>
</feature>
<dbReference type="PANTHER" id="PTHR47234">
    <property type="match status" value="1"/>
</dbReference>
<evidence type="ECO:0000256" key="1">
    <source>
        <dbReference type="ARBA" id="ARBA00004571"/>
    </source>
</evidence>
<keyword evidence="6 8" id="KW-0472">Membrane</keyword>
<evidence type="ECO:0000313" key="14">
    <source>
        <dbReference type="Proteomes" id="UP000613768"/>
    </source>
</evidence>
<keyword evidence="13" id="KW-0675">Receptor</keyword>
<dbReference type="Gene3D" id="2.170.130.10">
    <property type="entry name" value="TonB-dependent receptor, plug domain"/>
    <property type="match status" value="1"/>
</dbReference>
<comment type="caution">
    <text evidence="13">The sequence shown here is derived from an EMBL/GenBank/DDBJ whole genome shotgun (WGS) entry which is preliminary data.</text>
</comment>
<dbReference type="PROSITE" id="PS52016">
    <property type="entry name" value="TONB_DEPENDENT_REC_3"/>
    <property type="match status" value="1"/>
</dbReference>
<dbReference type="SUPFAM" id="SSF56935">
    <property type="entry name" value="Porins"/>
    <property type="match status" value="1"/>
</dbReference>
<evidence type="ECO:0000256" key="2">
    <source>
        <dbReference type="ARBA" id="ARBA00022448"/>
    </source>
</evidence>
<dbReference type="InterPro" id="IPR012910">
    <property type="entry name" value="Plug_dom"/>
</dbReference>
<reference evidence="13 14" key="1">
    <citation type="submission" date="2020-09" db="EMBL/GenBank/DDBJ databases">
        <title>Pseudoxanthomonas sp. CAU 1598 isolated from sand of Yaerae Beach.</title>
        <authorList>
            <person name="Kim W."/>
        </authorList>
    </citation>
    <scope>NUCLEOTIDE SEQUENCE [LARGE SCALE GENOMIC DNA]</scope>
    <source>
        <strain evidence="13 14">CAU 1598</strain>
    </source>
</reference>
<feature type="domain" description="TonB-dependent receptor plug" evidence="12">
    <location>
        <begin position="55"/>
        <end position="166"/>
    </location>
</feature>
<comment type="subcellular location">
    <subcellularLocation>
        <location evidence="1 8">Cell outer membrane</location>
        <topology evidence="1 8">Multi-pass membrane protein</topology>
    </subcellularLocation>
</comment>
<dbReference type="GO" id="GO:0009279">
    <property type="term" value="C:cell outer membrane"/>
    <property type="evidence" value="ECO:0007669"/>
    <property type="project" value="UniProtKB-SubCell"/>
</dbReference>
<dbReference type="Pfam" id="PF07715">
    <property type="entry name" value="Plug"/>
    <property type="match status" value="1"/>
</dbReference>
<dbReference type="Pfam" id="PF00593">
    <property type="entry name" value="TonB_dep_Rec_b-barrel"/>
    <property type="match status" value="1"/>
</dbReference>
<feature type="chain" id="PRO_5043924216" evidence="10">
    <location>
        <begin position="30"/>
        <end position="960"/>
    </location>
</feature>
<dbReference type="InterPro" id="IPR037066">
    <property type="entry name" value="Plug_dom_sf"/>
</dbReference>
<keyword evidence="7 8" id="KW-0998">Cell outer membrane</keyword>
<protein>
    <submittedName>
        <fullName evidence="13">TonB-dependent receptor</fullName>
    </submittedName>
</protein>
<gene>
    <name evidence="13" type="ORF">IFO71_20695</name>
</gene>
<dbReference type="InterPro" id="IPR039426">
    <property type="entry name" value="TonB-dep_rcpt-like"/>
</dbReference>
<evidence type="ECO:0000256" key="4">
    <source>
        <dbReference type="ARBA" id="ARBA00022692"/>
    </source>
</evidence>
<evidence type="ECO:0000259" key="12">
    <source>
        <dbReference type="Pfam" id="PF07715"/>
    </source>
</evidence>
<dbReference type="Gene3D" id="2.40.170.20">
    <property type="entry name" value="TonB-dependent receptor, beta-barrel domain"/>
    <property type="match status" value="1"/>
</dbReference>
<evidence type="ECO:0000256" key="8">
    <source>
        <dbReference type="PROSITE-ProRule" id="PRU01360"/>
    </source>
</evidence>
<feature type="signal peptide" evidence="10">
    <location>
        <begin position="1"/>
        <end position="29"/>
    </location>
</feature>
<accession>A0AAW3ZTR2</accession>
<dbReference type="AlphaFoldDB" id="A0AAW3ZTR2"/>
<comment type="similarity">
    <text evidence="8 9">Belongs to the TonB-dependent receptor family.</text>
</comment>
<evidence type="ECO:0000256" key="5">
    <source>
        <dbReference type="ARBA" id="ARBA00023077"/>
    </source>
</evidence>
<keyword evidence="10" id="KW-0732">Signal</keyword>
<evidence type="ECO:0000259" key="11">
    <source>
        <dbReference type="Pfam" id="PF00593"/>
    </source>
</evidence>
<proteinExistence type="inferred from homology"/>
<dbReference type="RefSeq" id="WP_192031592.1">
    <property type="nucleotide sequence ID" value="NZ_JACYTR010000091.1"/>
</dbReference>
<keyword evidence="4 8" id="KW-0812">Transmembrane</keyword>
<evidence type="ECO:0000256" key="3">
    <source>
        <dbReference type="ARBA" id="ARBA00022452"/>
    </source>
</evidence>
<dbReference type="InterPro" id="IPR000531">
    <property type="entry name" value="Beta-barrel_TonB"/>
</dbReference>